<dbReference type="PANTHER" id="PTHR31097:SF2">
    <property type="entry name" value="CHROMOSOME 7 OPEN READING FRAME 57"/>
    <property type="match status" value="1"/>
</dbReference>
<dbReference type="Proteomes" id="UP000515154">
    <property type="component" value="Unplaced"/>
</dbReference>
<dbReference type="InterPro" id="IPR040247">
    <property type="entry name" value="DUF5524"/>
</dbReference>
<gene>
    <name evidence="2" type="primary">LOC115228949</name>
</gene>
<sequence>MSQVPGLQVYDGKPSRPYFKDSDSKYVRLAKERGVKDLLKHEETAGKPDAVPYNRVNWFYLEDNAVEDAQKKKSVNWTFGAPEYMSTVPSPHSESSETKEDYEVSSPKECEVKPVKTEPAGLNKKPETYDHPFIHGYYSPTEPKESKTEEREEEYVSDQLSEGNDIENVMAEPLPVTQQIKKATAHPQQWKNPITQTEISGDAPMKGSGKKCCPKENACTSMSKLLSFGYAQDWHSRKDGSGESNSPNQKP</sequence>
<name>A0A6P7TU21_9MOLL</name>
<evidence type="ECO:0000313" key="1">
    <source>
        <dbReference type="Proteomes" id="UP000515154"/>
    </source>
</evidence>
<proteinExistence type="predicted"/>
<protein>
    <submittedName>
        <fullName evidence="2">Uncharacterized protein LOC115228949</fullName>
    </submittedName>
</protein>
<dbReference type="AlphaFoldDB" id="A0A6P7TU21"/>
<reference evidence="2" key="1">
    <citation type="submission" date="2025-08" db="UniProtKB">
        <authorList>
            <consortium name="RefSeq"/>
        </authorList>
    </citation>
    <scope>IDENTIFICATION</scope>
</reference>
<dbReference type="RefSeq" id="XP_029655253.1">
    <property type="nucleotide sequence ID" value="XM_029799393.2"/>
</dbReference>
<keyword evidence="1" id="KW-1185">Reference proteome</keyword>
<evidence type="ECO:0000313" key="2">
    <source>
        <dbReference type="RefSeq" id="XP_029655253.1"/>
    </source>
</evidence>
<dbReference type="PANTHER" id="PTHR31097">
    <property type="entry name" value="SI:DKEY-276J7.1"/>
    <property type="match status" value="1"/>
</dbReference>
<accession>A0A6P7TU21</accession>
<dbReference type="KEGG" id="osn:115228949"/>
<organism evidence="1 2">
    <name type="scientific">Octopus sinensis</name>
    <name type="common">East Asian common octopus</name>
    <dbReference type="NCBI Taxonomy" id="2607531"/>
    <lineage>
        <taxon>Eukaryota</taxon>
        <taxon>Metazoa</taxon>
        <taxon>Spiralia</taxon>
        <taxon>Lophotrochozoa</taxon>
        <taxon>Mollusca</taxon>
        <taxon>Cephalopoda</taxon>
        <taxon>Coleoidea</taxon>
        <taxon>Octopodiformes</taxon>
        <taxon>Octopoda</taxon>
        <taxon>Incirrata</taxon>
        <taxon>Octopodidae</taxon>
        <taxon>Octopus</taxon>
    </lineage>
</organism>